<keyword evidence="3" id="KW-1185">Reference proteome</keyword>
<reference evidence="2" key="1">
    <citation type="submission" date="2020-01" db="EMBL/GenBank/DDBJ databases">
        <title>Identification and distribution of gene clusters putatively required for synthesis of sphingolipid metabolism inhibitors in phylogenetically diverse species of the filamentous fungus Fusarium.</title>
        <authorList>
            <person name="Kim H.-S."/>
            <person name="Busman M."/>
            <person name="Brown D.W."/>
            <person name="Divon H."/>
            <person name="Uhlig S."/>
            <person name="Proctor R.H."/>
        </authorList>
    </citation>
    <scope>NUCLEOTIDE SEQUENCE</scope>
    <source>
        <strain evidence="2">NRRL 31653</strain>
    </source>
</reference>
<feature type="region of interest" description="Disordered" evidence="1">
    <location>
        <begin position="289"/>
        <end position="314"/>
    </location>
</feature>
<organism evidence="2 3">
    <name type="scientific">Fusarium agapanthi</name>
    <dbReference type="NCBI Taxonomy" id="1803897"/>
    <lineage>
        <taxon>Eukaryota</taxon>
        <taxon>Fungi</taxon>
        <taxon>Dikarya</taxon>
        <taxon>Ascomycota</taxon>
        <taxon>Pezizomycotina</taxon>
        <taxon>Sordariomycetes</taxon>
        <taxon>Hypocreomycetidae</taxon>
        <taxon>Hypocreales</taxon>
        <taxon>Nectriaceae</taxon>
        <taxon>Fusarium</taxon>
        <taxon>Fusarium fujikuroi species complex</taxon>
    </lineage>
</organism>
<feature type="region of interest" description="Disordered" evidence="1">
    <location>
        <begin position="329"/>
        <end position="371"/>
    </location>
</feature>
<protein>
    <recommendedName>
        <fullName evidence="4">Zn(2)-C6 fungal-type domain-containing protein</fullName>
    </recommendedName>
</protein>
<dbReference type="OrthoDB" id="4330117at2759"/>
<evidence type="ECO:0000256" key="1">
    <source>
        <dbReference type="SAM" id="MobiDB-lite"/>
    </source>
</evidence>
<feature type="region of interest" description="Disordered" evidence="1">
    <location>
        <begin position="99"/>
        <end position="126"/>
    </location>
</feature>
<comment type="caution">
    <text evidence="2">The sequence shown here is derived from an EMBL/GenBank/DDBJ whole genome shotgun (WGS) entry which is preliminary data.</text>
</comment>
<evidence type="ECO:0000313" key="3">
    <source>
        <dbReference type="Proteomes" id="UP000737391"/>
    </source>
</evidence>
<feature type="compositionally biased region" description="Low complexity" evidence="1">
    <location>
        <begin position="169"/>
        <end position="198"/>
    </location>
</feature>
<dbReference type="AlphaFoldDB" id="A0A9P5AY84"/>
<feature type="compositionally biased region" description="Basic residues" evidence="1">
    <location>
        <begin position="114"/>
        <end position="123"/>
    </location>
</feature>
<gene>
    <name evidence="2" type="ORF">FAGAP_11900</name>
</gene>
<evidence type="ECO:0008006" key="4">
    <source>
        <dbReference type="Google" id="ProtNLM"/>
    </source>
</evidence>
<proteinExistence type="predicted"/>
<name>A0A9P5AY84_9HYPO</name>
<evidence type="ECO:0000313" key="2">
    <source>
        <dbReference type="EMBL" id="KAF4481733.1"/>
    </source>
</evidence>
<dbReference type="EMBL" id="LUFC02001170">
    <property type="protein sequence ID" value="KAF4481733.1"/>
    <property type="molecule type" value="Genomic_DNA"/>
</dbReference>
<dbReference type="Proteomes" id="UP000737391">
    <property type="component" value="Unassembled WGS sequence"/>
</dbReference>
<accession>A0A9P5AY84</accession>
<feature type="region of interest" description="Disordered" evidence="1">
    <location>
        <begin position="168"/>
        <end position="224"/>
    </location>
</feature>
<feature type="compositionally biased region" description="Low complexity" evidence="1">
    <location>
        <begin position="343"/>
        <end position="352"/>
    </location>
</feature>
<sequence length="586" mass="66006">MFDSSHQQIAFVFFATTQLQLAELPSNEAHRRTDISIKPLSQICGEEKRKAQTRLSARTGLAEKDVPRVAPHDRGAQGVLLYGVETDIADSHLPHLAHRRRSIGSDTPDMVSRRGYRQHRNRLTGKGDRILDAARHAPCKRYNDEACERCVRLKTECKSSPSLRYRKNQQQLAESQQQQQQQQFVDNGTTSSLTATSSGRRSPKRRRTDSQEDPSLVSPDADNSLSLTSKSHILPVSVPVPVSPDPVVDSTDFAFTFDQQLAFFTNPQYLSHSEFPGTRPVFWEPAPLYQHQHQHQQQQPPEHPYHQPPGEVAPDRDALHQQHVVPLSCAPEHSSTSDKRASRTQSKQQQRSSRPRPRQITLRHDADLSPLQQHEVPPIHWMAQLSDINARLLDLASALPSPQDGPLMGRPVDERFRSQGFPIEDMFKLTRRVADILEKPPSNNDGSKMHHSTIDESDPGNAMFILSTYVRLLDMYQRVFSLVHTELATQTDIGTTFSFWKLPAVTVGSFAVESSPFLQMSLTIQLAEEFLSRLRGSTARWSGAGNAASMFAGVVDVSFQVFREREEALAKHLVELRSEIEPLIDS</sequence>